<reference evidence="1" key="1">
    <citation type="submission" date="2019-09" db="EMBL/GenBank/DDBJ databases">
        <authorList>
            <person name="Li J."/>
        </authorList>
    </citation>
    <scope>NUCLEOTIDE SEQUENCE [LARGE SCALE GENOMIC DNA]</scope>
    <source>
        <strain evidence="1">NRBC 14897</strain>
    </source>
</reference>
<proteinExistence type="predicted"/>
<dbReference type="AlphaFoldDB" id="A0A641APH2"/>
<gene>
    <name evidence="1" type="ORF">ESP62_007940</name>
</gene>
<dbReference type="EMBL" id="SDPP02000002">
    <property type="protein sequence ID" value="KAA1378297.1"/>
    <property type="molecule type" value="Genomic_DNA"/>
</dbReference>
<dbReference type="Proteomes" id="UP001515100">
    <property type="component" value="Unassembled WGS sequence"/>
</dbReference>
<name>A0A641APH2_9ACTN</name>
<accession>A0A641APH2</accession>
<evidence type="ECO:0000313" key="1">
    <source>
        <dbReference type="EMBL" id="KAA1378297.1"/>
    </source>
</evidence>
<evidence type="ECO:0000313" key="2">
    <source>
        <dbReference type="Proteomes" id="UP001515100"/>
    </source>
</evidence>
<dbReference type="OrthoDB" id="9791620at2"/>
<dbReference type="RefSeq" id="WP_129182942.1">
    <property type="nucleotide sequence ID" value="NZ_JAGIOG010000001.1"/>
</dbReference>
<comment type="caution">
    <text evidence="1">The sequence shown here is derived from an EMBL/GenBank/DDBJ whole genome shotgun (WGS) entry which is preliminary data.</text>
</comment>
<organism evidence="1 2">
    <name type="scientific">Aeromicrobium fastidiosum</name>
    <dbReference type="NCBI Taxonomy" id="52699"/>
    <lineage>
        <taxon>Bacteria</taxon>
        <taxon>Bacillati</taxon>
        <taxon>Actinomycetota</taxon>
        <taxon>Actinomycetes</taxon>
        <taxon>Propionibacteriales</taxon>
        <taxon>Nocardioidaceae</taxon>
        <taxon>Aeromicrobium</taxon>
    </lineage>
</organism>
<keyword evidence="2" id="KW-1185">Reference proteome</keyword>
<protein>
    <submittedName>
        <fullName evidence="1">Uncharacterized protein</fullName>
    </submittedName>
</protein>
<sequence length="197" mass="20542">MIEQLEFGVYPEWLALPVDQPADALVADIVARFAGDPKPADVKQTVAEGLASLRSQVVDAAGDQLQVFTVWVLLPLGGELLSPRAAAFGAVAAIERGTTPMELVESLIGDAPLHQPVDLQELATPMGPAHVMRARTFATTEHGINLSETTTVAWLPDDDDIAIVLTTLPVDDLVLASDASSALVGLAETATSAAPAS</sequence>